<dbReference type="Gene3D" id="1.10.510.10">
    <property type="entry name" value="Transferase(Phosphotransferase) domain 1"/>
    <property type="match status" value="1"/>
</dbReference>
<feature type="compositionally biased region" description="Low complexity" evidence="16">
    <location>
        <begin position="1289"/>
        <end position="1305"/>
    </location>
</feature>
<dbReference type="InterPro" id="IPR050588">
    <property type="entry name" value="WNK_Ser-Thr_kinase"/>
</dbReference>
<dbReference type="PROSITE" id="PS00108">
    <property type="entry name" value="PROTEIN_KINASE_ST"/>
    <property type="match status" value="1"/>
</dbReference>
<dbReference type="GO" id="GO:0005524">
    <property type="term" value="F:ATP binding"/>
    <property type="evidence" value="ECO:0007669"/>
    <property type="project" value="UniProtKB-KW"/>
</dbReference>
<feature type="region of interest" description="Disordered" evidence="16">
    <location>
        <begin position="1834"/>
        <end position="1924"/>
    </location>
</feature>
<dbReference type="SMART" id="SM00220">
    <property type="entry name" value="S_TKc"/>
    <property type="match status" value="1"/>
</dbReference>
<keyword evidence="5" id="KW-0963">Cytoplasm</keyword>
<dbReference type="PROSITE" id="PS50011">
    <property type="entry name" value="PROTEIN_KINASE_DOM"/>
    <property type="match status" value="1"/>
</dbReference>
<dbReference type="GO" id="GO:0071474">
    <property type="term" value="P:cellular hyperosmotic response"/>
    <property type="evidence" value="ECO:0007669"/>
    <property type="project" value="UniProtKB-ARBA"/>
</dbReference>
<feature type="compositionally biased region" description="Low complexity" evidence="16">
    <location>
        <begin position="1056"/>
        <end position="1072"/>
    </location>
</feature>
<keyword evidence="10" id="KW-0067">ATP-binding</keyword>
<feature type="compositionally biased region" description="Low complexity" evidence="16">
    <location>
        <begin position="1036"/>
        <end position="1048"/>
    </location>
</feature>
<feature type="compositionally biased region" description="Low complexity" evidence="16">
    <location>
        <begin position="42"/>
        <end position="70"/>
    </location>
</feature>
<evidence type="ECO:0000259" key="17">
    <source>
        <dbReference type="PROSITE" id="PS50011"/>
    </source>
</evidence>
<comment type="catalytic activity">
    <reaction evidence="12">
        <text>L-threonyl-[protein] + ATP = O-phospho-L-threonyl-[protein] + ADP + H(+)</text>
        <dbReference type="Rhea" id="RHEA:46608"/>
        <dbReference type="Rhea" id="RHEA-COMP:11060"/>
        <dbReference type="Rhea" id="RHEA-COMP:11605"/>
        <dbReference type="ChEBI" id="CHEBI:15378"/>
        <dbReference type="ChEBI" id="CHEBI:30013"/>
        <dbReference type="ChEBI" id="CHEBI:30616"/>
        <dbReference type="ChEBI" id="CHEBI:61977"/>
        <dbReference type="ChEBI" id="CHEBI:456216"/>
        <dbReference type="EC" id="2.7.11.1"/>
    </reaction>
</comment>
<keyword evidence="9 18" id="KW-0418">Kinase</keyword>
<protein>
    <recommendedName>
        <fullName evidence="3">non-specific serine/threonine protein kinase</fullName>
        <ecNumber evidence="3">2.7.11.1</ecNumber>
    </recommendedName>
</protein>
<evidence type="ECO:0000313" key="18">
    <source>
        <dbReference type="EMBL" id="JAN95040.1"/>
    </source>
</evidence>
<evidence type="ECO:0000256" key="9">
    <source>
        <dbReference type="ARBA" id="ARBA00022777"/>
    </source>
</evidence>
<feature type="compositionally biased region" description="Polar residues" evidence="16">
    <location>
        <begin position="9"/>
        <end position="26"/>
    </location>
</feature>
<evidence type="ECO:0000256" key="12">
    <source>
        <dbReference type="ARBA" id="ARBA00047899"/>
    </source>
</evidence>
<feature type="region of interest" description="Disordered" evidence="16">
    <location>
        <begin position="1"/>
        <end position="93"/>
    </location>
</feature>
<evidence type="ECO:0000256" key="5">
    <source>
        <dbReference type="ARBA" id="ARBA00022490"/>
    </source>
</evidence>
<feature type="compositionally biased region" description="Low complexity" evidence="16">
    <location>
        <begin position="109"/>
        <end position="125"/>
    </location>
</feature>
<dbReference type="Gene3D" id="3.30.200.20">
    <property type="entry name" value="Phosphorylase Kinase, domain 1"/>
    <property type="match status" value="1"/>
</dbReference>
<evidence type="ECO:0000256" key="7">
    <source>
        <dbReference type="ARBA" id="ARBA00022679"/>
    </source>
</evidence>
<dbReference type="InterPro" id="IPR008271">
    <property type="entry name" value="Ser/Thr_kinase_AS"/>
</dbReference>
<evidence type="ECO:0000256" key="1">
    <source>
        <dbReference type="ARBA" id="ARBA00001946"/>
    </source>
</evidence>
<feature type="domain" description="Protein kinase" evidence="17">
    <location>
        <begin position="413"/>
        <end position="674"/>
    </location>
</feature>
<evidence type="ECO:0000256" key="8">
    <source>
        <dbReference type="ARBA" id="ARBA00022741"/>
    </source>
</evidence>
<dbReference type="Gene3D" id="3.10.20.90">
    <property type="entry name" value="Phosphatidylinositol 3-kinase Catalytic Subunit, Chain A, domain 1"/>
    <property type="match status" value="2"/>
</dbReference>
<feature type="region of interest" description="Disordered" evidence="16">
    <location>
        <begin position="1652"/>
        <end position="1691"/>
    </location>
</feature>
<feature type="compositionally biased region" description="Polar residues" evidence="16">
    <location>
        <begin position="1783"/>
        <end position="1797"/>
    </location>
</feature>
<dbReference type="InterPro" id="IPR000719">
    <property type="entry name" value="Prot_kinase_dom"/>
</dbReference>
<dbReference type="InterPro" id="IPR024678">
    <property type="entry name" value="Kinase_OSR1/WNK_CCT"/>
</dbReference>
<dbReference type="CDD" id="cd13983">
    <property type="entry name" value="STKc_WNK"/>
    <property type="match status" value="1"/>
</dbReference>
<feature type="compositionally biased region" description="Polar residues" evidence="16">
    <location>
        <begin position="1871"/>
        <end position="1885"/>
    </location>
</feature>
<feature type="region of interest" description="Disordered" evidence="16">
    <location>
        <begin position="106"/>
        <end position="310"/>
    </location>
</feature>
<feature type="region of interest" description="Disordered" evidence="16">
    <location>
        <begin position="1029"/>
        <end position="1172"/>
    </location>
</feature>
<dbReference type="VEuPathDB" id="VectorBase:AAEL019801"/>
<evidence type="ECO:0000256" key="14">
    <source>
        <dbReference type="ARBA" id="ARBA00061662"/>
    </source>
</evidence>
<sequence length="2114" mass="234781">MKHHDEKTNSAQPAPSVNSHDTPQSTRSSANPNNNRLRRLRSASTQSSSATNLNSVNNNNANPTTGSGANSNNSRHPPNRHRTSGATGTSTAANTGGIISRLVDSSSHAAAGAAPATTTTTTTTGSNNNRGSPGEKKPPLSTSAAAASNNNNNGKNDNDKMDERRQSQPKTPTKGPQRESTPVRKKAILISPQPNPPPSRSDSVDRDPEESPRKRNSPMSESEPPPPAEPPTDKADLSDVEPKPRTKALTNDSGIDGEPPPHADEELEENHRSESGPVVERRRLNSAMETSTTDGGSLLRKRLDSCESDSSLGRTNLRFIRKSLENTLAVAYSKNFIDNDTIETEYPRNYDDNIEILSREAENLAMQFKPSEEKLVHYGPIFDYEKFEEQRKQQKKEDDEDEAIGISPCGRFLKYDKEVGRGSFKTVYRGLDTQTGVAVAWCELLDKKVNRVERARFREEAEMLKKLQHPNIVRFYNYWESPPTAGNKKKNIVLVTELMLSGTLKSYLRRFKKINPKVLKSWCRQILKGLHFLHSRAPPIIHRDLKCDNIFITGTTGSVKIGDLGLATLKNRSFAKSVIGTPEFMAPEMYEEHYDEAVDVYAFGMCMLEMATSEYPYNECNTPAQIYKKVTSGIKPASLEKVENPEVKEIIERCIHDKKEGRPTCKELLNCEFFCEDIGVRLEPISKESFIANPDNTKMEFRLRIMDPKKRVNKHKENEAIQFDFDTKVDDADEIASDMHKSGILMEDDSKTVAKILKVQIQTLLKEKEERARQIQLEKETEALQKQAMLAQQLYASQQSQAESEGQPLELHVPQMVGGVPIPQLQQQVYYQPASLPTSQAQQIIYQQQMSAPVGNDQLMQNYQNQVGQFLNQQQQQQQHTATNPQPIQQQTVVQAVPQQQPTQQVFIDAQQQQQYIQQMQQQQALIQQMQQQQIPIQQPNAVPQFDQFPTLEQQLQAVLPIHSQQPIQQPPQQQQQHYQTPPQQQQPQPQMTHGQSLQAAQIQQQQHQMHIQQQIQEQMQLQHNLPNQQMVSNGPQQVIQQQQQQPQPSQPQPPQFVNQPVVNHVQQQQVPQQPPPVQHQSLPAAQQHQPTLAHPTPVPTPAPQTQPQSLPPQPATVPVAQQMPPLDPAVAPSNNAAGLPPAAAAQQAAIPKRLTNEGSKKRRNYRSTERNPKLQVLGFENNIVECEMENRPKTITFKFDANNVNPVEVAQDLVSKDLLTEAQSLVFIEMVRDILRQLKENPNQLPVASQCCRRNTEKRDETSSTGSNFSHMFDPTIIDRQALATAVSSTTNSSASSSPLSQQQPCTTGTGINGDLQKTMSIDSNGSVTGTCGSEEHGSKGDLKDIVTIGDLSGGTGDLTTVTNVMLDDGHNDNNSSCDENSRKTSTISTDYTSHENTPENTITSGSQMQQHFVYNDLEQDTSGAAATPPVASSGCQEVDKTDQCIITVPLASNDENSKPTNTTNTTANSNTEISSSQQISTQQTTPATATSSTANSISISNNATTSNGPVDSPSVENKQPLRERKMSRFSVTPVMLPTEDIKPVSVDSPNPAMANEMPTQVPVPEPVVPIVESQVPLVLEVAPEQVCIQASNEVLQQQMLIQQQQTEMYQQRLLMEQQEAEIHSQPSRMPETLEQLKIGLESITHVHVITSKPSSSSSSTHSVQQQQPIQQQQLPPQSSVDSHGHVPPNDYLVQQQQQQQPIYQAQEYVPEVQPEDVSMFNSRRTSADMNVQQVVVDQQQHPMPQQSQTQPGSVPTSVTAVSAAGSDASTPNLRDQDKRLSNQGSVDRIDSSGNNSLADLHHKLAQLTSAQINEPQVVQQPPKLPQLAALEQQQSLTQQNSAVTSPSLEYPEPKFPNDAKPMIRKVSRFQVQTVQESPKPDQTQSQQQQQQQQQLQSPPSQQQLQQPVQNYSSPTTDESFASQQLQPLVCEVPTTNDLEAKLNQVIPKTPNMETPQPTMMPVVQQMTPPQQQQQIVPVQNASNTVAVYSEQHAVESFNSEDIGQNLIAIQNHLRSLQLMSSARQQLQLLLQRQHIEHEELKLRHFLELEKFLKQQKEDMKPALQQPQQPAASTITTPSYNNYSTVGSSSSGGSGPELIDLDASVTIVNETNK</sequence>
<keyword evidence="6" id="KW-0723">Serine/threonine-protein kinase</keyword>
<dbReference type="FunFam" id="3.30.200.20:FF:001054">
    <property type="entry name" value="Serine/threonine-protein kinase WNK1"/>
    <property type="match status" value="1"/>
</dbReference>
<dbReference type="Pfam" id="PF12202">
    <property type="entry name" value="OSR1_C"/>
    <property type="match status" value="1"/>
</dbReference>
<feature type="region of interest" description="Disordered" evidence="16">
    <location>
        <begin position="1370"/>
        <end position="1405"/>
    </location>
</feature>
<comment type="similarity">
    <text evidence="14">Belongs to the protein kinase superfamily. Ser/Thr protein kinase family. WNK subfamily.</text>
</comment>
<organism evidence="18">
    <name type="scientific">Aedes aegypti</name>
    <name type="common">Yellowfever mosquito</name>
    <name type="synonym">Culex aegypti</name>
    <dbReference type="NCBI Taxonomy" id="7159"/>
    <lineage>
        <taxon>Eukaryota</taxon>
        <taxon>Metazoa</taxon>
        <taxon>Ecdysozoa</taxon>
        <taxon>Arthropoda</taxon>
        <taxon>Hexapoda</taxon>
        <taxon>Insecta</taxon>
        <taxon>Pterygota</taxon>
        <taxon>Neoptera</taxon>
        <taxon>Endopterygota</taxon>
        <taxon>Diptera</taxon>
        <taxon>Nematocera</taxon>
        <taxon>Culicoidea</taxon>
        <taxon>Culicidae</taxon>
        <taxon>Culicinae</taxon>
        <taxon>Aedini</taxon>
        <taxon>Aedes</taxon>
        <taxon>Stegomyia</taxon>
    </lineage>
</organism>
<dbReference type="PANTHER" id="PTHR13902">
    <property type="entry name" value="SERINE/THREONINE-PROTEIN KINASE WNK WITH NO LYSINE -RELATED"/>
    <property type="match status" value="1"/>
</dbReference>
<evidence type="ECO:0000256" key="11">
    <source>
        <dbReference type="ARBA" id="ARBA00023054"/>
    </source>
</evidence>
<dbReference type="GO" id="GO:0006884">
    <property type="term" value="P:cell volume homeostasis"/>
    <property type="evidence" value="ECO:0007669"/>
    <property type="project" value="UniProtKB-ARBA"/>
</dbReference>
<comment type="cofactor">
    <cofactor evidence="1">
        <name>Mg(2+)</name>
        <dbReference type="ChEBI" id="CHEBI:18420"/>
    </cofactor>
</comment>
<feature type="compositionally biased region" description="Low complexity" evidence="16">
    <location>
        <begin position="1132"/>
        <end position="1152"/>
    </location>
</feature>
<feature type="region of interest" description="Disordered" evidence="16">
    <location>
        <begin position="1451"/>
        <end position="1531"/>
    </location>
</feature>
<dbReference type="InterPro" id="IPR056865">
    <property type="entry name" value="CCTL2_WNK"/>
</dbReference>
<feature type="compositionally biased region" description="Polar residues" evidence="16">
    <location>
        <begin position="1910"/>
        <end position="1924"/>
    </location>
</feature>
<keyword evidence="7" id="KW-0808">Transferase</keyword>
<keyword evidence="4" id="KW-0217">Developmental protein</keyword>
<feature type="compositionally biased region" description="Basic and acidic residues" evidence="16">
    <location>
        <begin position="231"/>
        <end position="244"/>
    </location>
</feature>
<evidence type="ECO:0000256" key="13">
    <source>
        <dbReference type="ARBA" id="ARBA00048679"/>
    </source>
</evidence>
<feature type="region of interest" description="Disordered" evidence="16">
    <location>
        <begin position="2063"/>
        <end position="2104"/>
    </location>
</feature>
<proteinExistence type="evidence at transcript level"/>
<feature type="compositionally biased region" description="Basic and acidic residues" evidence="16">
    <location>
        <begin position="259"/>
        <end position="283"/>
    </location>
</feature>
<evidence type="ECO:0000256" key="4">
    <source>
        <dbReference type="ARBA" id="ARBA00022473"/>
    </source>
</evidence>
<feature type="compositionally biased region" description="Low complexity" evidence="16">
    <location>
        <begin position="84"/>
        <end position="93"/>
    </location>
</feature>
<feature type="region of interest" description="Disordered" evidence="16">
    <location>
        <begin position="1289"/>
        <end position="1343"/>
    </location>
</feature>
<evidence type="ECO:0000256" key="15">
    <source>
        <dbReference type="SAM" id="Coils"/>
    </source>
</evidence>
<feature type="coiled-coil region" evidence="15">
    <location>
        <begin position="758"/>
        <end position="787"/>
    </location>
</feature>
<accession>A0A0P6JRX8</accession>
<keyword evidence="8" id="KW-0547">Nucleotide-binding</keyword>
<feature type="compositionally biased region" description="Low complexity" evidence="16">
    <location>
        <begin position="1460"/>
        <end position="1509"/>
    </location>
</feature>
<dbReference type="GO" id="GO:0140693">
    <property type="term" value="F:molecular condensate scaffold activity"/>
    <property type="evidence" value="ECO:0007669"/>
    <property type="project" value="UniProtKB-ARBA"/>
</dbReference>
<feature type="region of interest" description="Disordered" evidence="16">
    <location>
        <begin position="1740"/>
        <end position="1797"/>
    </location>
</feature>
<dbReference type="InterPro" id="IPR011009">
    <property type="entry name" value="Kinase-like_dom_sf"/>
</dbReference>
<feature type="compositionally biased region" description="Low complexity" evidence="16">
    <location>
        <begin position="1740"/>
        <end position="1753"/>
    </location>
</feature>
<feature type="compositionally biased region" description="Low complexity" evidence="16">
    <location>
        <begin position="143"/>
        <end position="155"/>
    </location>
</feature>
<feature type="compositionally biased region" description="Low complexity" evidence="16">
    <location>
        <begin position="1886"/>
        <end position="1909"/>
    </location>
</feature>
<feature type="compositionally biased region" description="Basic and acidic residues" evidence="16">
    <location>
        <begin position="156"/>
        <end position="166"/>
    </location>
</feature>
<feature type="region of interest" description="Disordered" evidence="16">
    <location>
        <begin position="1250"/>
        <end position="1273"/>
    </location>
</feature>
<feature type="compositionally biased region" description="Polar residues" evidence="16">
    <location>
        <begin position="1306"/>
        <end position="1333"/>
    </location>
</feature>
<dbReference type="GO" id="GO:0140694">
    <property type="term" value="P:membraneless organelle assembly"/>
    <property type="evidence" value="ECO:0007669"/>
    <property type="project" value="UniProtKB-ARBA"/>
</dbReference>
<feature type="compositionally biased region" description="Polar residues" evidence="16">
    <location>
        <begin position="1374"/>
        <end position="1393"/>
    </location>
</feature>
<keyword evidence="11 15" id="KW-0175">Coiled coil</keyword>
<feature type="region of interest" description="Disordered" evidence="16">
    <location>
        <begin position="965"/>
        <end position="1017"/>
    </location>
</feature>
<comment type="catalytic activity">
    <reaction evidence="13">
        <text>L-seryl-[protein] + ATP = O-phospho-L-seryl-[protein] + ADP + H(+)</text>
        <dbReference type="Rhea" id="RHEA:17989"/>
        <dbReference type="Rhea" id="RHEA-COMP:9863"/>
        <dbReference type="Rhea" id="RHEA-COMP:11604"/>
        <dbReference type="ChEBI" id="CHEBI:15378"/>
        <dbReference type="ChEBI" id="CHEBI:29999"/>
        <dbReference type="ChEBI" id="CHEBI:30616"/>
        <dbReference type="ChEBI" id="CHEBI:83421"/>
        <dbReference type="ChEBI" id="CHEBI:456216"/>
        <dbReference type="EC" id="2.7.11.1"/>
    </reaction>
</comment>
<evidence type="ECO:0000256" key="10">
    <source>
        <dbReference type="ARBA" id="ARBA00022840"/>
    </source>
</evidence>
<dbReference type="Pfam" id="PF00069">
    <property type="entry name" value="Pkinase"/>
    <property type="match status" value="1"/>
</dbReference>
<feature type="compositionally biased region" description="Pro residues" evidence="16">
    <location>
        <begin position="1097"/>
        <end position="1116"/>
    </location>
</feature>
<evidence type="ECO:0000256" key="6">
    <source>
        <dbReference type="ARBA" id="ARBA00022527"/>
    </source>
</evidence>
<dbReference type="EMBL" id="GDUN01000879">
    <property type="protein sequence ID" value="JAN95040.1"/>
    <property type="molecule type" value="mRNA"/>
</dbReference>
<feature type="compositionally biased region" description="Basic and acidic residues" evidence="16">
    <location>
        <begin position="202"/>
        <end position="213"/>
    </location>
</feature>
<dbReference type="Pfam" id="PF24889">
    <property type="entry name" value="CCTL2_WNK"/>
    <property type="match status" value="1"/>
</dbReference>
<evidence type="ECO:0000256" key="3">
    <source>
        <dbReference type="ARBA" id="ARBA00012513"/>
    </source>
</evidence>
<evidence type="ECO:0000256" key="2">
    <source>
        <dbReference type="ARBA" id="ARBA00004496"/>
    </source>
</evidence>
<dbReference type="EC" id="2.7.11.1" evidence="3"/>
<dbReference type="GO" id="GO:0004674">
    <property type="term" value="F:protein serine/threonine kinase activity"/>
    <property type="evidence" value="ECO:0007669"/>
    <property type="project" value="UniProtKB-KW"/>
</dbReference>
<dbReference type="FunFam" id="1.10.510.10:FF:000006">
    <property type="entry name" value="Serine/threonine-protein kinase WNK1 isoform 2"/>
    <property type="match status" value="1"/>
</dbReference>
<reference evidence="18" key="1">
    <citation type="journal article" date="2016" name="PLoS ONE">
        <title>A Deep Insight into the Sialome of Male and Female Aedes aegypti Mosquitoes.</title>
        <authorList>
            <person name="Ribeiro J.M."/>
            <person name="Martin-Martin I."/>
            <person name="Arca B."/>
            <person name="Calvo E."/>
        </authorList>
    </citation>
    <scope>NUCLEOTIDE SEQUENCE</scope>
    <source>
        <strain evidence="18">Liverpool</strain>
        <tissue evidence="18">Salivary glands</tissue>
    </source>
</reference>
<dbReference type="GO" id="GO:0005737">
    <property type="term" value="C:cytoplasm"/>
    <property type="evidence" value="ECO:0007669"/>
    <property type="project" value="UniProtKB-SubCell"/>
</dbReference>
<feature type="compositionally biased region" description="Low complexity" evidence="16">
    <location>
        <begin position="2063"/>
        <end position="2073"/>
    </location>
</feature>
<dbReference type="SUPFAM" id="SSF56112">
    <property type="entry name" value="Protein kinase-like (PK-like)"/>
    <property type="match status" value="1"/>
</dbReference>
<name>A0A0P6JRX8_AEDAE</name>
<feature type="compositionally biased region" description="Polar residues" evidence="16">
    <location>
        <begin position="2074"/>
        <end position="2087"/>
    </location>
</feature>
<evidence type="ECO:0000256" key="16">
    <source>
        <dbReference type="SAM" id="MobiDB-lite"/>
    </source>
</evidence>
<feature type="compositionally biased region" description="Low complexity" evidence="16">
    <location>
        <begin position="1653"/>
        <end position="1679"/>
    </location>
</feature>
<comment type="subcellular location">
    <subcellularLocation>
        <location evidence="2">Cytoplasm</location>
    </subcellularLocation>
</comment>